<dbReference type="PANTHER" id="PTHR42643:SF39">
    <property type="entry name" value="IONOTROPIC RECEPTOR 56A-RELATED"/>
    <property type="match status" value="1"/>
</dbReference>
<proteinExistence type="predicted"/>
<protein>
    <recommendedName>
        <fullName evidence="11">Ionotropic receptor</fullName>
    </recommendedName>
</protein>
<dbReference type="PANTHER" id="PTHR42643">
    <property type="entry name" value="IONOTROPIC RECEPTOR 20A-RELATED"/>
    <property type="match status" value="1"/>
</dbReference>
<evidence type="ECO:0000256" key="2">
    <source>
        <dbReference type="ARBA" id="ARBA00022475"/>
    </source>
</evidence>
<feature type="transmembrane region" description="Helical" evidence="8">
    <location>
        <begin position="1008"/>
        <end position="1028"/>
    </location>
</feature>
<name>A0ABD1CTC4_CULPP</name>
<keyword evidence="5 8" id="KW-0472">Membrane</keyword>
<comment type="subcellular location">
    <subcellularLocation>
        <location evidence="1">Cell membrane</location>
        <topology evidence="1">Multi-pass membrane protein</topology>
    </subcellularLocation>
</comment>
<keyword evidence="2" id="KW-1003">Cell membrane</keyword>
<dbReference type="AlphaFoldDB" id="A0ABD1CTC4"/>
<organism evidence="9 10">
    <name type="scientific">Culex pipiens pipiens</name>
    <name type="common">Northern house mosquito</name>
    <dbReference type="NCBI Taxonomy" id="38569"/>
    <lineage>
        <taxon>Eukaryota</taxon>
        <taxon>Metazoa</taxon>
        <taxon>Ecdysozoa</taxon>
        <taxon>Arthropoda</taxon>
        <taxon>Hexapoda</taxon>
        <taxon>Insecta</taxon>
        <taxon>Pterygota</taxon>
        <taxon>Neoptera</taxon>
        <taxon>Endopterygota</taxon>
        <taxon>Diptera</taxon>
        <taxon>Nematocera</taxon>
        <taxon>Culicoidea</taxon>
        <taxon>Culicidae</taxon>
        <taxon>Culicinae</taxon>
        <taxon>Culicini</taxon>
        <taxon>Culex</taxon>
        <taxon>Culex</taxon>
    </lineage>
</organism>
<evidence type="ECO:0000313" key="10">
    <source>
        <dbReference type="Proteomes" id="UP001562425"/>
    </source>
</evidence>
<keyword evidence="6" id="KW-0675">Receptor</keyword>
<evidence type="ECO:0000256" key="1">
    <source>
        <dbReference type="ARBA" id="ARBA00004651"/>
    </source>
</evidence>
<reference evidence="9 10" key="1">
    <citation type="submission" date="2024-05" db="EMBL/GenBank/DDBJ databases">
        <title>Culex pipiens pipiens assembly and annotation.</title>
        <authorList>
            <person name="Alout H."/>
            <person name="Durand T."/>
        </authorList>
    </citation>
    <scope>NUCLEOTIDE SEQUENCE [LARGE SCALE GENOMIC DNA]</scope>
    <source>
        <strain evidence="9">HA-2024</strain>
        <tissue evidence="9">Whole body</tissue>
    </source>
</reference>
<evidence type="ECO:0000256" key="7">
    <source>
        <dbReference type="ARBA" id="ARBA00023180"/>
    </source>
</evidence>
<feature type="non-terminal residue" evidence="9">
    <location>
        <position position="1043"/>
    </location>
</feature>
<comment type="caution">
    <text evidence="9">The sequence shown here is derived from an EMBL/GenBank/DDBJ whole genome shotgun (WGS) entry which is preliminary data.</text>
</comment>
<gene>
    <name evidence="9" type="ORF">pipiens_003746</name>
</gene>
<evidence type="ECO:0000313" key="9">
    <source>
        <dbReference type="EMBL" id="KAL1379687.1"/>
    </source>
</evidence>
<evidence type="ECO:0000256" key="8">
    <source>
        <dbReference type="SAM" id="Phobius"/>
    </source>
</evidence>
<keyword evidence="7" id="KW-0325">Glycoprotein</keyword>
<dbReference type="EMBL" id="JBEHCU010009556">
    <property type="protein sequence ID" value="KAL1379687.1"/>
    <property type="molecule type" value="Genomic_DNA"/>
</dbReference>
<accession>A0ABD1CTC4</accession>
<keyword evidence="4 8" id="KW-1133">Transmembrane helix</keyword>
<evidence type="ECO:0000256" key="5">
    <source>
        <dbReference type="ARBA" id="ARBA00023136"/>
    </source>
</evidence>
<keyword evidence="10" id="KW-1185">Reference proteome</keyword>
<evidence type="ECO:0008006" key="11">
    <source>
        <dbReference type="Google" id="ProtNLM"/>
    </source>
</evidence>
<keyword evidence="3 8" id="KW-0812">Transmembrane</keyword>
<evidence type="ECO:0000256" key="3">
    <source>
        <dbReference type="ARBA" id="ARBA00022692"/>
    </source>
</evidence>
<evidence type="ECO:0000256" key="4">
    <source>
        <dbReference type="ARBA" id="ARBA00022989"/>
    </source>
</evidence>
<dbReference type="Proteomes" id="UP001562425">
    <property type="component" value="Unassembled WGS sequence"/>
</dbReference>
<sequence>MYLFTYGHRGMQGRNITYISNEIAVPFAWNHHWINETARYLFTDAVELQPNCVESDPTYEWCLQRHRTDQDKADILFVHMIMTGTIQRDFRRIFTSTPLFTRIAVPRDRPLNAVELIVMPFTWQVWLLLLLISISSELAKYAFPELFKNDPFLLVVCGFGRRNLHQTERWERLILHSLIMLMFFVSNAFESKIISLMVRKPLIQRIKTLEDLVESGMKIFADLENNPHFLDHPVVGKLLVQGQNPDMYETAPCARIWYSEWVDLFEELTFDYDRMQPYYVVLDAEYSAGPEFYATKWRSLLAEVFQFIHMTLVEAGLVRLWKRQWSDEMRFKYVGRRPRVDIRDRVDLDFDDMKPAWLVLGVGLGFCHSATMQWIGCVSLLLLRIHSILTCNSDALDYVARTTEHLASVHSGVFNCIFLDFSAQDPYDNILNGILQSPRLTNVIKYVLNGSYHEALRNLPPTPSLLFVHPELTSHFEQLLPFAQYTIINFLDITSMSSQQCNVAQCLRWEKVPHPIFFFKDHRQMTKRNITYIKNEELLPFAWNRHWLEETARYLNTEAVELQHDCEGTGQAFEACLRKHRTDRNKADILLTVMVMLKHIPREFRQLFTSIPLFSRIAVPRDRPLNVAELLTMPFTWPVWTLLAAILVSTQVGQHLFPDLIKNDPFLLVVCGYGRRNLYQTGRWEKMILHSLIFLMFFMTSAFETKIVSLMVRKPSLQRIKTLDDLAKSGIKFYDDLKNNPHFANHPVIGELVVQVPKDRPLNIAELLFMPFTWQVWTLLTFTLILSEVAKHLFSTLFTNDPILLVVCGFERNDLHRAGRSEKLVFISLIVLMFFVTNAFESKIVSLMISKPSIQRIKTLDDLVQSDLKLYEDLESKTYLINDSIIGGLVVQGSIPDLSDTIPGICMLWHREFIGLRKETAFDFDRMQPFYVVLDYDLYNGPEAYVTWWRSSFLEVFRYIHITLVEAGLMDLWKQQWQDDMRYVLAGHRPREVIGAKVDLNFDDIQPAWMILAVGLAIGVAAFVGEHLRKWCEFRWSKVYCLC</sequence>
<dbReference type="GO" id="GO:0005886">
    <property type="term" value="C:plasma membrane"/>
    <property type="evidence" value="ECO:0007669"/>
    <property type="project" value="UniProtKB-SubCell"/>
</dbReference>
<evidence type="ECO:0000256" key="6">
    <source>
        <dbReference type="ARBA" id="ARBA00023170"/>
    </source>
</evidence>
<dbReference type="InterPro" id="IPR052192">
    <property type="entry name" value="Insect_Ionotropic_Sensory_Rcpt"/>
</dbReference>